<sequence length="565" mass="65782">MLSRHSIRTPLVSNLEAYSEKKWPVWDEESGYLTKKGRQLERFMGRYVSEWMMNEKLFQDKCPDEDEVYVYSNTKQRTIETANAFVDGAFGDCVTVHYNKDTTEMDPIFNPIIRNDTQDFKDLVISEMKKKLDAISLPRPYRELDRILELKNSSICRKENICTLSKVKHDIVFNLNEEPDVSGPLMIANFIVDAFLMAYYDGKPIHEVAWGEVTLLTEWDTLLSAVRAYHDVRFKTKVLSRDLASPLLEYMTDIFLNGDKKVYLLVGHDANINSLTSAMNFKDYSLHDQAEKTPIAGKLVFQKWYDEYKDRELLRVYYLYPSLQQIRDGVQLTLDNPPQWALLEMENCKLDVHVQGNFKLLRVVALSRHNVRSPLADNLDEITPKPWPQWSEKRGYLTTKGAYLEAWGKLDNDKKWEKIIRISKAYHSVIFNSTIIARDIASPLLNYMKHLFISETTKFTLIMGHDANIFTILSAMSFKPYILQNQFEMSPVGGKIVFQKWMDQSTGLFYLKIHFVYASTEQIRNGMKLTLTKPPQFQLLELKDCPTDSNGFCLWDNFLRILADF</sequence>
<keyword evidence="2" id="KW-1185">Reference proteome</keyword>
<dbReference type="Proteomes" id="UP001064048">
    <property type="component" value="Chromosome 28"/>
</dbReference>
<dbReference type="EMBL" id="CM046128">
    <property type="protein sequence ID" value="KAI8433378.1"/>
    <property type="molecule type" value="Genomic_DNA"/>
</dbReference>
<reference evidence="1 2" key="1">
    <citation type="journal article" date="2022" name="Genome Biol. Evol.">
        <title>The Spruce Budworm Genome: Reconstructing the Evolutionary History of Antifreeze Proteins.</title>
        <authorList>
            <person name="Beliveau C."/>
            <person name="Gagne P."/>
            <person name="Picq S."/>
            <person name="Vernygora O."/>
            <person name="Keeling C.I."/>
            <person name="Pinkney K."/>
            <person name="Doucet D."/>
            <person name="Wen F."/>
            <person name="Johnston J.S."/>
            <person name="Maaroufi H."/>
            <person name="Boyle B."/>
            <person name="Laroche J."/>
            <person name="Dewar K."/>
            <person name="Juretic N."/>
            <person name="Blackburn G."/>
            <person name="Nisole A."/>
            <person name="Brunet B."/>
            <person name="Brandao M."/>
            <person name="Lumley L."/>
            <person name="Duan J."/>
            <person name="Quan G."/>
            <person name="Lucarotti C.J."/>
            <person name="Roe A.D."/>
            <person name="Sperling F.A.H."/>
            <person name="Levesque R.C."/>
            <person name="Cusson M."/>
        </authorList>
    </citation>
    <scope>NUCLEOTIDE SEQUENCE [LARGE SCALE GENOMIC DNA]</scope>
    <source>
        <strain evidence="1">Glfc:IPQL:Cfum</strain>
    </source>
</reference>
<evidence type="ECO:0000313" key="2">
    <source>
        <dbReference type="Proteomes" id="UP001064048"/>
    </source>
</evidence>
<organism evidence="1 2">
    <name type="scientific">Choristoneura fumiferana</name>
    <name type="common">Spruce budworm moth</name>
    <name type="synonym">Archips fumiferana</name>
    <dbReference type="NCBI Taxonomy" id="7141"/>
    <lineage>
        <taxon>Eukaryota</taxon>
        <taxon>Metazoa</taxon>
        <taxon>Ecdysozoa</taxon>
        <taxon>Arthropoda</taxon>
        <taxon>Hexapoda</taxon>
        <taxon>Insecta</taxon>
        <taxon>Pterygota</taxon>
        <taxon>Neoptera</taxon>
        <taxon>Endopterygota</taxon>
        <taxon>Lepidoptera</taxon>
        <taxon>Glossata</taxon>
        <taxon>Ditrysia</taxon>
        <taxon>Tortricoidea</taxon>
        <taxon>Tortricidae</taxon>
        <taxon>Tortricinae</taxon>
        <taxon>Choristoneura</taxon>
    </lineage>
</organism>
<evidence type="ECO:0000313" key="1">
    <source>
        <dbReference type="EMBL" id="KAI8433378.1"/>
    </source>
</evidence>
<comment type="caution">
    <text evidence="1">The sequence shown here is derived from an EMBL/GenBank/DDBJ whole genome shotgun (WGS) entry which is preliminary data.</text>
</comment>
<protein>
    <submittedName>
        <fullName evidence="1">Uncharacterized protein</fullName>
    </submittedName>
</protein>
<proteinExistence type="predicted"/>
<gene>
    <name evidence="1" type="ORF">MSG28_015419</name>
</gene>
<name>A0ACC0KA96_CHOFU</name>
<accession>A0ACC0KA96</accession>